<keyword evidence="2" id="KW-1185">Reference proteome</keyword>
<keyword evidence="1" id="KW-0614">Plasmid</keyword>
<gene>
    <name evidence="1" type="ordered locus">PCC7424_5852</name>
</gene>
<sequence>MTCLLLKILDEAVSFFVANPSLNSQNNQQSWIKIYSTQQPQALFIKIQFSYQPDSQNYQFVQNIAEKYKMALTLKQQNDSVIWSLQP</sequence>
<protein>
    <submittedName>
        <fullName evidence="1">Uncharacterized protein</fullName>
    </submittedName>
</protein>
<reference evidence="2" key="1">
    <citation type="journal article" date="2011" name="MBio">
        <title>Novel metabolic attributes of the genus Cyanothece, comprising a group of unicellular nitrogen-fixing Cyanobacteria.</title>
        <authorList>
            <person name="Bandyopadhyay A."/>
            <person name="Elvitigala T."/>
            <person name="Welsh E."/>
            <person name="Stockel J."/>
            <person name="Liberton M."/>
            <person name="Min H."/>
            <person name="Sherman L.A."/>
            <person name="Pakrasi H.B."/>
        </authorList>
    </citation>
    <scope>NUCLEOTIDE SEQUENCE [LARGE SCALE GENOMIC DNA]</scope>
    <source>
        <strain evidence="2">PCC 7424</strain>
        <plasmid evidence="2">pP742401</plasmid>
    </source>
</reference>
<dbReference type="EMBL" id="CP001292">
    <property type="protein sequence ID" value="ACK73906.1"/>
    <property type="molecule type" value="Genomic_DNA"/>
</dbReference>
<geneLocation type="plasmid" evidence="1 2">
    <name>pP742401</name>
</geneLocation>
<evidence type="ECO:0000313" key="2">
    <source>
        <dbReference type="Proteomes" id="UP000002384"/>
    </source>
</evidence>
<evidence type="ECO:0000313" key="1">
    <source>
        <dbReference type="EMBL" id="ACK73906.1"/>
    </source>
</evidence>
<dbReference type="HOGENOM" id="CLU_2478141_0_0_3"/>
<proteinExistence type="predicted"/>
<name>B7KM84_GLOC7</name>
<organism evidence="1 2">
    <name type="scientific">Gloeothece citriformis (strain PCC 7424)</name>
    <name type="common">Cyanothece sp. (strain PCC 7424)</name>
    <dbReference type="NCBI Taxonomy" id="65393"/>
    <lineage>
        <taxon>Bacteria</taxon>
        <taxon>Bacillati</taxon>
        <taxon>Cyanobacteriota</taxon>
        <taxon>Cyanophyceae</taxon>
        <taxon>Oscillatoriophycideae</taxon>
        <taxon>Chroococcales</taxon>
        <taxon>Aphanothecaceae</taxon>
        <taxon>Gloeothece</taxon>
        <taxon>Gloeothece citriformis</taxon>
    </lineage>
</organism>
<dbReference type="RefSeq" id="WP_012599803.1">
    <property type="nucleotide sequence ID" value="NC_011738.1"/>
</dbReference>
<dbReference type="eggNOG" id="COG4252">
    <property type="taxonomic scope" value="Bacteria"/>
</dbReference>
<dbReference type="Proteomes" id="UP000002384">
    <property type="component" value="Plasmid pP742401"/>
</dbReference>
<accession>B7KM84</accession>
<dbReference type="KEGG" id="cyc:PCC7424_5852"/>
<dbReference type="AlphaFoldDB" id="B7KM84"/>